<organism evidence="6 7">
    <name type="scientific">Marinomonas communis</name>
    <dbReference type="NCBI Taxonomy" id="28254"/>
    <lineage>
        <taxon>Bacteria</taxon>
        <taxon>Pseudomonadati</taxon>
        <taxon>Pseudomonadota</taxon>
        <taxon>Gammaproteobacteria</taxon>
        <taxon>Oceanospirillales</taxon>
        <taxon>Oceanospirillaceae</taxon>
        <taxon>Marinomonas</taxon>
    </lineage>
</organism>
<dbReference type="SMART" id="SM00014">
    <property type="entry name" value="acidPPc"/>
    <property type="match status" value="1"/>
</dbReference>
<dbReference type="InterPro" id="IPR000326">
    <property type="entry name" value="PAP2/HPO"/>
</dbReference>
<dbReference type="GO" id="GO:0050380">
    <property type="term" value="F:undecaprenyl-diphosphatase activity"/>
    <property type="evidence" value="ECO:0007669"/>
    <property type="project" value="UniProtKB-EC"/>
</dbReference>
<dbReference type="PANTHER" id="PTHR14969">
    <property type="entry name" value="SPHINGOSINE-1-PHOSPHATE PHOSPHOHYDROLASE"/>
    <property type="match status" value="1"/>
</dbReference>
<feature type="transmembrane region" description="Helical" evidence="4">
    <location>
        <begin position="156"/>
        <end position="177"/>
    </location>
</feature>
<accession>A0A4R6XDU4</accession>
<keyword evidence="4" id="KW-0812">Transmembrane</keyword>
<keyword evidence="7" id="KW-1185">Reference proteome</keyword>
<dbReference type="SUPFAM" id="SSF48317">
    <property type="entry name" value="Acid phosphatase/Vanadium-dependent haloperoxidase"/>
    <property type="match status" value="1"/>
</dbReference>
<feature type="domain" description="Phosphatidic acid phosphatase type 2/haloperoxidase" evidence="5">
    <location>
        <begin position="85"/>
        <end position="198"/>
    </location>
</feature>
<keyword evidence="4" id="KW-1133">Transmembrane helix</keyword>
<dbReference type="EC" id="3.6.1.27" evidence="1"/>
<gene>
    <name evidence="6" type="ORF">C8D85_1279</name>
</gene>
<proteinExistence type="predicted"/>
<evidence type="ECO:0000256" key="1">
    <source>
        <dbReference type="ARBA" id="ARBA00012374"/>
    </source>
</evidence>
<evidence type="ECO:0000256" key="2">
    <source>
        <dbReference type="ARBA" id="ARBA00032707"/>
    </source>
</evidence>
<dbReference type="Gene3D" id="1.20.144.10">
    <property type="entry name" value="Phosphatidic acid phosphatase type 2/haloperoxidase"/>
    <property type="match status" value="2"/>
</dbReference>
<evidence type="ECO:0000256" key="3">
    <source>
        <dbReference type="ARBA" id="ARBA00047594"/>
    </source>
</evidence>
<dbReference type="Pfam" id="PF01569">
    <property type="entry name" value="PAP2"/>
    <property type="match status" value="1"/>
</dbReference>
<comment type="catalytic activity">
    <reaction evidence="3">
        <text>di-trans,octa-cis-undecaprenyl diphosphate + H2O = di-trans,octa-cis-undecaprenyl phosphate + phosphate + H(+)</text>
        <dbReference type="Rhea" id="RHEA:28094"/>
        <dbReference type="ChEBI" id="CHEBI:15377"/>
        <dbReference type="ChEBI" id="CHEBI:15378"/>
        <dbReference type="ChEBI" id="CHEBI:43474"/>
        <dbReference type="ChEBI" id="CHEBI:58405"/>
        <dbReference type="ChEBI" id="CHEBI:60392"/>
        <dbReference type="EC" id="3.6.1.27"/>
    </reaction>
</comment>
<dbReference type="RefSeq" id="WP_133560697.1">
    <property type="nucleotide sequence ID" value="NZ_SNZA01000001.1"/>
</dbReference>
<dbReference type="AlphaFoldDB" id="A0A4R6XDU4"/>
<evidence type="ECO:0000259" key="5">
    <source>
        <dbReference type="SMART" id="SM00014"/>
    </source>
</evidence>
<comment type="caution">
    <text evidence="6">The sequence shown here is derived from an EMBL/GenBank/DDBJ whole genome shotgun (WGS) entry which is preliminary data.</text>
</comment>
<feature type="transmembrane region" description="Helical" evidence="4">
    <location>
        <begin position="88"/>
        <end position="106"/>
    </location>
</feature>
<feature type="transmembrane region" description="Helical" evidence="4">
    <location>
        <begin position="47"/>
        <end position="76"/>
    </location>
</feature>
<sequence>MIIRIAYLMLSVIVLASTWFSLGQPNGFDQTVLLLFRDDSLNLIGPHWLSVIVRDITALGSNWVLLYMMISLSAILWCSQRRLDAMKILMMTVGGVAISLGLKYVFERARPDLVPHLIEVYSPSFPSGHASMSMVCFLGMAVVLSRNWAHAHARHLFIIMAIFSAVLVGVSRIMLGVHWPTDVIAGWGIGILWVLLVNQFGSRFESVSQTKTRI</sequence>
<evidence type="ECO:0000313" key="7">
    <source>
        <dbReference type="Proteomes" id="UP000295729"/>
    </source>
</evidence>
<keyword evidence="4" id="KW-0472">Membrane</keyword>
<feature type="transmembrane region" description="Helical" evidence="4">
    <location>
        <begin position="183"/>
        <end position="201"/>
    </location>
</feature>
<dbReference type="Proteomes" id="UP000295729">
    <property type="component" value="Unassembled WGS sequence"/>
</dbReference>
<dbReference type="PANTHER" id="PTHR14969:SF13">
    <property type="entry name" value="AT30094P"/>
    <property type="match status" value="1"/>
</dbReference>
<dbReference type="OrthoDB" id="9780918at2"/>
<name>A0A4R6XDU4_9GAMM</name>
<evidence type="ECO:0000256" key="4">
    <source>
        <dbReference type="SAM" id="Phobius"/>
    </source>
</evidence>
<dbReference type="CDD" id="cd03392">
    <property type="entry name" value="PAP2_like_2"/>
    <property type="match status" value="1"/>
</dbReference>
<reference evidence="6 7" key="1">
    <citation type="submission" date="2019-03" db="EMBL/GenBank/DDBJ databases">
        <title>Genomic Encyclopedia of Type Strains, Phase IV (KMG-IV): sequencing the most valuable type-strain genomes for metagenomic binning, comparative biology and taxonomic classification.</title>
        <authorList>
            <person name="Goeker M."/>
        </authorList>
    </citation>
    <scope>NUCLEOTIDE SEQUENCE [LARGE SCALE GENOMIC DNA]</scope>
    <source>
        <strain evidence="6 7">DSM 5604</strain>
    </source>
</reference>
<evidence type="ECO:0000313" key="6">
    <source>
        <dbReference type="EMBL" id="TDR15900.1"/>
    </source>
</evidence>
<dbReference type="InterPro" id="IPR036938">
    <property type="entry name" value="PAP2/HPO_sf"/>
</dbReference>
<protein>
    <recommendedName>
        <fullName evidence="1">undecaprenyl-diphosphate phosphatase</fullName>
        <ecNumber evidence="1">3.6.1.27</ecNumber>
    </recommendedName>
    <alternativeName>
        <fullName evidence="2">Undecaprenyl pyrophosphate phosphatase</fullName>
    </alternativeName>
</protein>
<dbReference type="EMBL" id="SNZA01000001">
    <property type="protein sequence ID" value="TDR15900.1"/>
    <property type="molecule type" value="Genomic_DNA"/>
</dbReference>
<feature type="transmembrane region" description="Helical" evidence="4">
    <location>
        <begin position="126"/>
        <end position="144"/>
    </location>
</feature>